<feature type="compositionally biased region" description="Basic and acidic residues" evidence="1">
    <location>
        <begin position="1693"/>
        <end position="1717"/>
    </location>
</feature>
<feature type="compositionally biased region" description="Basic residues" evidence="1">
    <location>
        <begin position="1866"/>
        <end position="1876"/>
    </location>
</feature>
<feature type="compositionally biased region" description="Low complexity" evidence="1">
    <location>
        <begin position="1527"/>
        <end position="1538"/>
    </location>
</feature>
<dbReference type="PANTHER" id="PTHR33775">
    <property type="entry name" value="CARDIAC-ENRICHED FHL2-INTERACTING PROTEIN-RELATED"/>
    <property type="match status" value="1"/>
</dbReference>
<feature type="region of interest" description="Disordered" evidence="1">
    <location>
        <begin position="710"/>
        <end position="874"/>
    </location>
</feature>
<feature type="region of interest" description="Disordered" evidence="1">
    <location>
        <begin position="1030"/>
        <end position="1275"/>
    </location>
</feature>
<feature type="region of interest" description="Disordered" evidence="1">
    <location>
        <begin position="1290"/>
        <end position="1557"/>
    </location>
</feature>
<feature type="compositionally biased region" description="Low complexity" evidence="1">
    <location>
        <begin position="1764"/>
        <end position="1774"/>
    </location>
</feature>
<feature type="domain" description="DUF4585" evidence="2">
    <location>
        <begin position="2121"/>
        <end position="2192"/>
    </location>
</feature>
<feature type="region of interest" description="Disordered" evidence="1">
    <location>
        <begin position="2090"/>
        <end position="2111"/>
    </location>
</feature>
<feature type="compositionally biased region" description="Polar residues" evidence="1">
    <location>
        <begin position="852"/>
        <end position="865"/>
    </location>
</feature>
<feature type="compositionally biased region" description="Basic and acidic residues" evidence="1">
    <location>
        <begin position="2034"/>
        <end position="2062"/>
    </location>
</feature>
<feature type="compositionally biased region" description="Low complexity" evidence="1">
    <location>
        <begin position="1631"/>
        <end position="1643"/>
    </location>
</feature>
<dbReference type="Pfam" id="PF15232">
    <property type="entry name" value="DUF4585"/>
    <property type="match status" value="1"/>
</dbReference>
<feature type="compositionally biased region" description="Basic and acidic residues" evidence="1">
    <location>
        <begin position="1942"/>
        <end position="1966"/>
    </location>
</feature>
<dbReference type="InterPro" id="IPR052303">
    <property type="entry name" value="CEFIP"/>
</dbReference>
<feature type="compositionally biased region" description="Basic and acidic residues" evidence="1">
    <location>
        <begin position="1290"/>
        <end position="1300"/>
    </location>
</feature>
<dbReference type="InterPro" id="IPR027838">
    <property type="entry name" value="DUF4585"/>
</dbReference>
<feature type="compositionally biased region" description="Basic and acidic residues" evidence="1">
    <location>
        <begin position="1052"/>
        <end position="1063"/>
    </location>
</feature>
<accession>A0ABD1KRJ3</accession>
<feature type="region of interest" description="Disordered" evidence="1">
    <location>
        <begin position="1660"/>
        <end position="2074"/>
    </location>
</feature>
<feature type="compositionally biased region" description="Basic and acidic residues" evidence="1">
    <location>
        <begin position="1103"/>
        <end position="1119"/>
    </location>
</feature>
<feature type="region of interest" description="Disordered" evidence="1">
    <location>
        <begin position="114"/>
        <end position="133"/>
    </location>
</feature>
<feature type="region of interest" description="Disordered" evidence="1">
    <location>
        <begin position="2198"/>
        <end position="2259"/>
    </location>
</feature>
<feature type="compositionally biased region" description="Polar residues" evidence="1">
    <location>
        <begin position="942"/>
        <end position="957"/>
    </location>
</feature>
<feature type="compositionally biased region" description="Polar residues" evidence="1">
    <location>
        <begin position="914"/>
        <end position="929"/>
    </location>
</feature>
<keyword evidence="4" id="KW-1185">Reference proteome</keyword>
<evidence type="ECO:0000313" key="4">
    <source>
        <dbReference type="Proteomes" id="UP001591681"/>
    </source>
</evidence>
<feature type="compositionally biased region" description="Basic residues" evidence="1">
    <location>
        <begin position="199"/>
        <end position="208"/>
    </location>
</feature>
<feature type="compositionally biased region" description="Polar residues" evidence="1">
    <location>
        <begin position="740"/>
        <end position="756"/>
    </location>
</feature>
<feature type="compositionally biased region" description="Basic and acidic residues" evidence="1">
    <location>
        <begin position="1539"/>
        <end position="1553"/>
    </location>
</feature>
<feature type="compositionally biased region" description="Basic and acidic residues" evidence="1">
    <location>
        <begin position="1149"/>
        <end position="1178"/>
    </location>
</feature>
<feature type="region of interest" description="Disordered" evidence="1">
    <location>
        <begin position="890"/>
        <end position="1012"/>
    </location>
</feature>
<feature type="compositionally biased region" description="Polar residues" evidence="1">
    <location>
        <begin position="114"/>
        <end position="126"/>
    </location>
</feature>
<organism evidence="3 4">
    <name type="scientific">Coilia grayii</name>
    <name type="common">Gray's grenadier anchovy</name>
    <dbReference type="NCBI Taxonomy" id="363190"/>
    <lineage>
        <taxon>Eukaryota</taxon>
        <taxon>Metazoa</taxon>
        <taxon>Chordata</taxon>
        <taxon>Craniata</taxon>
        <taxon>Vertebrata</taxon>
        <taxon>Euteleostomi</taxon>
        <taxon>Actinopterygii</taxon>
        <taxon>Neopterygii</taxon>
        <taxon>Teleostei</taxon>
        <taxon>Clupei</taxon>
        <taxon>Clupeiformes</taxon>
        <taxon>Clupeoidei</taxon>
        <taxon>Engraulidae</taxon>
        <taxon>Coilinae</taxon>
        <taxon>Coilia</taxon>
    </lineage>
</organism>
<feature type="compositionally biased region" description="Basic and acidic residues" evidence="1">
    <location>
        <begin position="901"/>
        <end position="913"/>
    </location>
</feature>
<feature type="compositionally biased region" description="Polar residues" evidence="1">
    <location>
        <begin position="1120"/>
        <end position="1131"/>
    </location>
</feature>
<feature type="compositionally biased region" description="Basic and acidic residues" evidence="1">
    <location>
        <begin position="1444"/>
        <end position="1453"/>
    </location>
</feature>
<feature type="compositionally biased region" description="Basic and acidic residues" evidence="1">
    <location>
        <begin position="2246"/>
        <end position="2259"/>
    </location>
</feature>
<dbReference type="EMBL" id="JBHFQA010000003">
    <property type="protein sequence ID" value="KAL2101784.1"/>
    <property type="molecule type" value="Genomic_DNA"/>
</dbReference>
<feature type="compositionally biased region" description="Basic and acidic residues" evidence="1">
    <location>
        <begin position="775"/>
        <end position="791"/>
    </location>
</feature>
<dbReference type="PANTHER" id="PTHR33775:SF2">
    <property type="entry name" value="CARDIAC-ENRICHED FHL2-INTERACTING PROTEIN"/>
    <property type="match status" value="1"/>
</dbReference>
<feature type="region of interest" description="Disordered" evidence="1">
    <location>
        <begin position="620"/>
        <end position="649"/>
    </location>
</feature>
<evidence type="ECO:0000256" key="1">
    <source>
        <dbReference type="SAM" id="MobiDB-lite"/>
    </source>
</evidence>
<feature type="compositionally biased region" description="Basic and acidic residues" evidence="1">
    <location>
        <begin position="348"/>
        <end position="370"/>
    </location>
</feature>
<feature type="compositionally biased region" description="Polar residues" evidence="1">
    <location>
        <begin position="1496"/>
        <end position="1525"/>
    </location>
</feature>
<feature type="compositionally biased region" description="Pro residues" evidence="1">
    <location>
        <begin position="792"/>
        <end position="801"/>
    </location>
</feature>
<gene>
    <name evidence="3" type="ORF">ACEWY4_003545</name>
</gene>
<feature type="compositionally biased region" description="Low complexity" evidence="1">
    <location>
        <begin position="2013"/>
        <end position="2025"/>
    </location>
</feature>
<feature type="compositionally biased region" description="Basic and acidic residues" evidence="1">
    <location>
        <begin position="824"/>
        <end position="838"/>
    </location>
</feature>
<feature type="compositionally biased region" description="Low complexity" evidence="1">
    <location>
        <begin position="1343"/>
        <end position="1366"/>
    </location>
</feature>
<feature type="compositionally biased region" description="Pro residues" evidence="1">
    <location>
        <begin position="1748"/>
        <end position="1763"/>
    </location>
</feature>
<name>A0ABD1KRJ3_9TELE</name>
<feature type="region of interest" description="Disordered" evidence="1">
    <location>
        <begin position="413"/>
        <end position="482"/>
    </location>
</feature>
<feature type="compositionally biased region" description="Basic and acidic residues" evidence="1">
    <location>
        <begin position="723"/>
        <end position="738"/>
    </location>
</feature>
<feature type="compositionally biased region" description="Polar residues" evidence="1">
    <location>
        <begin position="333"/>
        <end position="347"/>
    </location>
</feature>
<feature type="compositionally biased region" description="Basic and acidic residues" evidence="1">
    <location>
        <begin position="1311"/>
        <end position="1329"/>
    </location>
</feature>
<feature type="compositionally biased region" description="Polar residues" evidence="1">
    <location>
        <begin position="1367"/>
        <end position="1377"/>
    </location>
</feature>
<feature type="compositionally biased region" description="Basic and acidic residues" evidence="1">
    <location>
        <begin position="1975"/>
        <end position="1990"/>
    </location>
</feature>
<feature type="compositionally biased region" description="Polar residues" evidence="1">
    <location>
        <begin position="2063"/>
        <end position="2074"/>
    </location>
</feature>
<dbReference type="Proteomes" id="UP001591681">
    <property type="component" value="Unassembled WGS sequence"/>
</dbReference>
<comment type="caution">
    <text evidence="3">The sequence shown here is derived from an EMBL/GenBank/DDBJ whole genome shotgun (WGS) entry which is preliminary data.</text>
</comment>
<sequence length="2259" mass="247269">MSCVDKRSVSLRVTHHHRRLTSSCESLMDEADREVSSLTDRAFRSLCVGDEAIYNDTEFTGPSPSPVSCLLKPLADEHANKNSDNALRKNGSNGSNGAVTTAWQHRDMSSLLSAFTSGKNGDSTKIPNGMLGGNSMESWDASALRSIQRELAEFSTDFQQGLVDGSFVNSRKHGGSSENKSTKKSVKGGSAGSSSGKSSKSKHSKSSKLKKLNSRNFFLHSEFSPFQAWKDLNQFPFGQESISDLLPSDTFPRWCDTTLYRHLSAAHTIAPNTHILAPNTHTLSPSTHTLALAHTSEPSQGPHKGQRSERSQKTDTTCRSQHAQRHDMAPKTENVQSTDTVQQAESKQTLEGRKDIESTHTTDTLLRDGGPESTKFVQRGSSAQTAEGLRGAERLQGVEGLRPLEGRSELVSKPVEGSHPTAGRQNTAVPEHGRSSGTKEFSAPWRRNRTRASSTTMGSQLEKGSPAADRPPTCTEPPRRQEVRRMEGQNSAHSTPFNITHLLTPIIPCRQETESLDPAVLPALFSPATLDLQTAATLEPKASPEMKARESYRSIAPSLLFNLKDNRKRVKAMYSPPKFRPADPTNNSKLDGTTSQMGTPVLVAADGSPVIESSNALLLPGNQKHSSPAETCATGAISGGKDAEEVGAQRDQLSVPEGLHPGSSPLNRSSLASRPAYPCLNLYKRASPTGADLSPQPATTEVTMETLDNRVVSEGQSSQPVRKVKETPKKSVKDRVKELQGQNTETQGNTNKSPAKSSKETLSVCATDLQAADDAVDKGADREERKEKARPPEVPPKPFTLPKPENPKPAKQPPPVPARIRYPAKAEKGSPDPRETAQRETNPSEDPILTFSARQNSFIKSQRSYQMEDEEGEEWDELREVALLKQMKAELEARQSGQHADGAKATDSNRTESTRATNALQHTGSSPKSPLSPPRDDIAEPSESSGAKNKPAVTNQEQEAHKQHDLAPPSPDRRARKGILSLRGNTLAKRDMFATMEQTPTPGSKSNRKVNTTFTRYDLATMALEEVIAEREERKRRGQGAPAEIQGGAADTRGHTIHPEQRAETTQGHDPQGRHNLPPTAPTKHSLEGRRAGKGRRSSTDNTHTDKTGQSKTHTDRTGQSKTNTDRTGQGKTHIHKNEQGKVGVQALERVRVKRQDSSEQKDREGDRKEPAGRERAQRSRTPPPVPSRKSKPVMRREEVVMRGEERAGVEGIRIEVERQAGEDCDSRDEREDPVYVDRRKEQRGDDDIKGLRETHDRQQEAHIGGGEGNRQGEVSKMVIKVDEQLMLLKDDKQKNRAEETNQVISQEASSRAKTDIHTKEAHKAENHQQHIIPRAEVQPEPSSKQSIQSQQSSKHSVKSEQSSKQPVQSEASSKQSELAHKPTPKVGESPNYPQVQAAGGASSRSEQGEGQGRDEEAPGLKSPKVKPSKSYMRDFLSLLGLTSDDKDTDEHTSIQSPESPDRDDSIHYPASPDLPPSVVDSMTVDDILKSPVYSPLQSPVYSPLQSPVYSPLQSPVYSPLQSPVYSPLQSPIRSSSSHSDDSQRRPGQDRRRWGVVAAGSADFELKEGAVKEGLDDCTFSNPGSEPDASERLITSPLSDLDKGGWVRSLIEQAQNLTPKNMTPKDLSPVSLTPSQSNTSSPTPIRPVLFKVKDNTFVTSPVTKTVRPVLHKSVQDMLGKPWSPREGMGGSDRGSDRGTERVEETPEPPKEEAEPPKEAPGIPVLVETASSPLPERSVPTTPECAAGPAPPSPRQLPPSPRQPLPSSRQPSRGQMLEVPEQERRGSISSTLSEGRDVSSGLSEGPDEMSVGEGSEEAGLGTAHTDDAEDSKAQSEHSGSVCSGTEGLGQGRKPPPAVLPKTEKALKRAMKLTTRRIQKAEKKSRADRHHRAEDNTEHAQGDHRGETREHQHKNRSKEPPQTEQCNHGSSKGPTESGRKHHSSTKEHKSQRTREKSEQMQDKSEHSGHSGHHGDRKGRGGEKHAHVKHEQKSLSSDGYIICHTDPRCHGNGGDSSEQALEQQQASLRDGPINSNHGDRRSKSLERDQQLPHEGLQHHWEKTHTGSDITAAESSRGLSQHTVFNGLLARQNSSEHAYPPSEHMYPNTEHAYTPSTSSLVAQSFPMTQRKLLQDPDSGQYFVVDMPVQVKTKTFFDPETGSYVQLPVQSGEGAIPQPPSVEVLNPSLVVYRGFVPMPVSSLPQHKPTAKPSVSHPTLSGDMENVDNTAPQWREHSSRSEHPYIEPVYAPKDHTPEEELDSVR</sequence>
<feature type="compositionally biased region" description="Basic and acidic residues" evidence="1">
    <location>
        <begin position="1195"/>
        <end position="1222"/>
    </location>
</feature>
<feature type="compositionally biased region" description="Basic and acidic residues" evidence="1">
    <location>
        <begin position="1823"/>
        <end position="1834"/>
    </location>
</feature>
<proteinExistence type="predicted"/>
<feature type="compositionally biased region" description="Polar residues" evidence="1">
    <location>
        <begin position="1918"/>
        <end position="1932"/>
    </location>
</feature>
<evidence type="ECO:0000259" key="2">
    <source>
        <dbReference type="Pfam" id="PF15232"/>
    </source>
</evidence>
<feature type="compositionally biased region" description="Basic and acidic residues" evidence="1">
    <location>
        <begin position="2228"/>
        <end position="2239"/>
    </location>
</feature>
<evidence type="ECO:0000313" key="3">
    <source>
        <dbReference type="EMBL" id="KAL2101784.1"/>
    </source>
</evidence>
<feature type="region of interest" description="Disordered" evidence="1">
    <location>
        <begin position="1576"/>
        <end position="1598"/>
    </location>
</feature>
<feature type="compositionally biased region" description="Polar residues" evidence="1">
    <location>
        <begin position="375"/>
        <end position="385"/>
    </location>
</feature>
<protein>
    <recommendedName>
        <fullName evidence="2">DUF4585 domain-containing protein</fullName>
    </recommendedName>
</protein>
<feature type="compositionally biased region" description="Polar residues" evidence="1">
    <location>
        <begin position="1301"/>
        <end position="1310"/>
    </location>
</feature>
<feature type="region of interest" description="Disordered" evidence="1">
    <location>
        <begin position="1614"/>
        <end position="1647"/>
    </location>
</feature>
<feature type="compositionally biased region" description="Basic and acidic residues" evidence="1">
    <location>
        <begin position="1877"/>
        <end position="1908"/>
    </location>
</feature>
<feature type="region of interest" description="Disordered" evidence="1">
    <location>
        <begin position="169"/>
        <end position="208"/>
    </location>
</feature>
<reference evidence="3 4" key="1">
    <citation type="submission" date="2024-09" db="EMBL/GenBank/DDBJ databases">
        <title>A chromosome-level genome assembly of Gray's grenadier anchovy, Coilia grayii.</title>
        <authorList>
            <person name="Fu Z."/>
        </authorList>
    </citation>
    <scope>NUCLEOTIDE SEQUENCE [LARGE SCALE GENOMIC DNA]</scope>
    <source>
        <strain evidence="3">G4</strain>
        <tissue evidence="3">Muscle</tissue>
    </source>
</reference>
<feature type="region of interest" description="Disordered" evidence="1">
    <location>
        <begin position="294"/>
        <end position="398"/>
    </location>
</feature>
<feature type="compositionally biased region" description="Polar residues" evidence="1">
    <location>
        <begin position="996"/>
        <end position="1012"/>
    </location>
</feature>
<feature type="compositionally biased region" description="Basic and acidic residues" evidence="1">
    <location>
        <begin position="1228"/>
        <end position="1261"/>
    </location>
</feature>